<comment type="caution">
    <text evidence="2">The sequence shown here is derived from an EMBL/GenBank/DDBJ whole genome shotgun (WGS) entry which is preliminary data.</text>
</comment>
<reference evidence="2 3" key="1">
    <citation type="journal article" date="2016" name="Eur. J. Clin. Microbiol. Infect. Dis.">
        <title>Whole genome sequencing as a tool for phylogenetic analysis of clinical strains of Mitis group streptococci.</title>
        <authorList>
            <person name="Rasmussen L.H."/>
            <person name="Dargis R."/>
            <person name="Hojholt K."/>
            <person name="Christensen J.J."/>
            <person name="Skovgaard O."/>
            <person name="Justesen U.S."/>
            <person name="Rosenvinge F.S."/>
            <person name="Moser C."/>
            <person name="Lukjancenko O."/>
            <person name="Rasmussen S."/>
            <person name="Nielsen X.C."/>
        </authorList>
    </citation>
    <scope>NUCLEOTIDE SEQUENCE [LARGE SCALE GENOMIC DNA]</scope>
    <source>
        <strain evidence="2 3">RH_17439_08</strain>
    </source>
</reference>
<evidence type="ECO:0008006" key="4">
    <source>
        <dbReference type="Google" id="ProtNLM"/>
    </source>
</evidence>
<proteinExistence type="predicted"/>
<dbReference type="EMBL" id="NCVH01000031">
    <property type="protein sequence ID" value="ORO94738.1"/>
    <property type="molecule type" value="Genomic_DNA"/>
</dbReference>
<evidence type="ECO:0000256" key="1">
    <source>
        <dbReference type="SAM" id="Coils"/>
    </source>
</evidence>
<protein>
    <recommendedName>
        <fullName evidence="4">Excisionase</fullName>
    </recommendedName>
</protein>
<dbReference type="AlphaFoldDB" id="A0A1X1K5K1"/>
<evidence type="ECO:0000313" key="2">
    <source>
        <dbReference type="EMBL" id="ORO94738.1"/>
    </source>
</evidence>
<dbReference type="Proteomes" id="UP000193367">
    <property type="component" value="Unassembled WGS sequence"/>
</dbReference>
<evidence type="ECO:0000313" key="3">
    <source>
        <dbReference type="Proteomes" id="UP000193367"/>
    </source>
</evidence>
<feature type="coiled-coil region" evidence="1">
    <location>
        <begin position="79"/>
        <end position="109"/>
    </location>
</feature>
<organism evidence="2 3">
    <name type="scientific">Streptococcus mitis</name>
    <dbReference type="NCBI Taxonomy" id="28037"/>
    <lineage>
        <taxon>Bacteria</taxon>
        <taxon>Bacillati</taxon>
        <taxon>Bacillota</taxon>
        <taxon>Bacilli</taxon>
        <taxon>Lactobacillales</taxon>
        <taxon>Streptococcaceae</taxon>
        <taxon>Streptococcus</taxon>
        <taxon>Streptococcus mitis group</taxon>
    </lineage>
</organism>
<name>A0A1X1K5K1_STRMT</name>
<keyword evidence="1" id="KW-0175">Coiled coil</keyword>
<dbReference type="RefSeq" id="WP_084864924.1">
    <property type="nucleotide sequence ID" value="NZ_NCVH01000031.1"/>
</dbReference>
<accession>A0A1X1K5K1</accession>
<sequence length="117" mass="13849">MPVINNVNFRPVSQEEKAEWGGYESLKEKFNDLSLTTLKQWANEMKEHEDFKFFVLHPTHKTVLIHYKGFALYCMWKSRNRYKAKKESLKNLLNDLKAEKAIIEEVAELELDKLMTA</sequence>
<gene>
    <name evidence="2" type="ORF">B7698_05700</name>
</gene>